<feature type="transmembrane region" description="Helical" evidence="8">
    <location>
        <begin position="214"/>
        <end position="235"/>
    </location>
</feature>
<keyword evidence="6 8" id="KW-0472">Membrane</keyword>
<gene>
    <name evidence="9" type="ORF">C8N25_1441</name>
</gene>
<evidence type="ECO:0000256" key="6">
    <source>
        <dbReference type="ARBA" id="ARBA00023136"/>
    </source>
</evidence>
<dbReference type="OrthoDB" id="9783652at2"/>
<dbReference type="GO" id="GO:0046872">
    <property type="term" value="F:metal ion binding"/>
    <property type="evidence" value="ECO:0007669"/>
    <property type="project" value="UniProtKB-KW"/>
</dbReference>
<dbReference type="AlphaFoldDB" id="A0A3E0D5U5"/>
<keyword evidence="2" id="KW-1003">Cell membrane</keyword>
<comment type="caution">
    <text evidence="9">The sequence shown here is derived from an EMBL/GenBank/DDBJ whole genome shotgun (WGS) entry which is preliminary data.</text>
</comment>
<evidence type="ECO:0000313" key="10">
    <source>
        <dbReference type="Proteomes" id="UP000256405"/>
    </source>
</evidence>
<feature type="transmembrane region" description="Helical" evidence="8">
    <location>
        <begin position="72"/>
        <end position="88"/>
    </location>
</feature>
<feature type="transmembrane region" description="Helical" evidence="8">
    <location>
        <begin position="6"/>
        <end position="25"/>
    </location>
</feature>
<feature type="transmembrane region" description="Helical" evidence="8">
    <location>
        <begin position="321"/>
        <end position="338"/>
    </location>
</feature>
<evidence type="ECO:0000256" key="8">
    <source>
        <dbReference type="SAM" id="Phobius"/>
    </source>
</evidence>
<organism evidence="9 10">
    <name type="scientific">Algoriphagus antarcticus</name>
    <dbReference type="NCBI Taxonomy" id="238540"/>
    <lineage>
        <taxon>Bacteria</taxon>
        <taxon>Pseudomonadati</taxon>
        <taxon>Bacteroidota</taxon>
        <taxon>Cytophagia</taxon>
        <taxon>Cytophagales</taxon>
        <taxon>Cyclobacteriaceae</taxon>
        <taxon>Algoriphagus</taxon>
    </lineage>
</organism>
<feature type="transmembrane region" description="Helical" evidence="8">
    <location>
        <begin position="297"/>
        <end position="315"/>
    </location>
</feature>
<keyword evidence="5 8" id="KW-1133">Transmembrane helix</keyword>
<dbReference type="PROSITE" id="PS01347">
    <property type="entry name" value="MRAY_1"/>
    <property type="match status" value="1"/>
</dbReference>
<evidence type="ECO:0000256" key="7">
    <source>
        <dbReference type="PIRSR" id="PIRSR600715-1"/>
    </source>
</evidence>
<dbReference type="GO" id="GO:0044038">
    <property type="term" value="P:cell wall macromolecule biosynthetic process"/>
    <property type="evidence" value="ECO:0007669"/>
    <property type="project" value="TreeGrafter"/>
</dbReference>
<feature type="transmembrane region" description="Helical" evidence="8">
    <location>
        <begin position="247"/>
        <end position="266"/>
    </location>
</feature>
<evidence type="ECO:0000256" key="4">
    <source>
        <dbReference type="ARBA" id="ARBA00022692"/>
    </source>
</evidence>
<dbReference type="GO" id="GO:0016780">
    <property type="term" value="F:phosphotransferase activity, for other substituted phosphate groups"/>
    <property type="evidence" value="ECO:0007669"/>
    <property type="project" value="InterPro"/>
</dbReference>
<protein>
    <submittedName>
        <fullName evidence="9">UDP-N-acetylmuramyl pentapeptide phosphotransferase/UDP-N-acetylglucosamine-1-phosphate transferase</fullName>
    </submittedName>
</protein>
<evidence type="ECO:0000256" key="2">
    <source>
        <dbReference type="ARBA" id="ARBA00022475"/>
    </source>
</evidence>
<dbReference type="PROSITE" id="PS01348">
    <property type="entry name" value="MRAY_2"/>
    <property type="match status" value="1"/>
</dbReference>
<dbReference type="GO" id="GO:0009103">
    <property type="term" value="P:lipopolysaccharide biosynthetic process"/>
    <property type="evidence" value="ECO:0007669"/>
    <property type="project" value="TreeGrafter"/>
</dbReference>
<proteinExistence type="predicted"/>
<feature type="binding site" evidence="7">
    <location>
        <position position="151"/>
    </location>
    <ligand>
        <name>Mg(2+)</name>
        <dbReference type="ChEBI" id="CHEBI:18420"/>
    </ligand>
</feature>
<dbReference type="CDD" id="cd06853">
    <property type="entry name" value="GT_WecA_like"/>
    <property type="match status" value="1"/>
</dbReference>
<sequence>MFFLYATLTAFSVGFFVTPILISLLKKLKIGDQPGGRKIHKAFIPSMGGISFVVASTVSLAIWGWQFPLPDIKFILGAILLMFIVGLRDDLVELKASRKLLGQLVAVLLVVVVADVRIRDFHGFLGLGELNDVVSYLFSGFVLLALTNGFNLIDGLDGLAGTIAVITFGCLGAWFLAQGVESYALISFIFLGGVLAFLVFNWHPAKLFMGDTGSLTLGFTLGTLIIAFMGINEGLAEGAFLKFESTFAASVALMMFPLYDMGRVFTRRISQGKKPMSPDKSHVHHFLMRIGLKHNHVALILGSLQLGIIVLVFFMKDLTDNIVLPVIVLISMFLGYRLDKVTVHYLKKKVAMQPRVLEIRPVKIHQKSKIKLDKSEFKESEVNLN</sequence>
<feature type="transmembrane region" description="Helical" evidence="8">
    <location>
        <begin position="183"/>
        <end position="202"/>
    </location>
</feature>
<evidence type="ECO:0000313" key="9">
    <source>
        <dbReference type="EMBL" id="REG77475.1"/>
    </source>
</evidence>
<dbReference type="GO" id="GO:0005886">
    <property type="term" value="C:plasma membrane"/>
    <property type="evidence" value="ECO:0007669"/>
    <property type="project" value="UniProtKB-SubCell"/>
</dbReference>
<reference evidence="9 10" key="1">
    <citation type="submission" date="2018-08" db="EMBL/GenBank/DDBJ databases">
        <title>Genomic Encyclopedia of Archaeal and Bacterial Type Strains, Phase II (KMG-II): from individual species to whole genera.</title>
        <authorList>
            <person name="Goeker M."/>
        </authorList>
    </citation>
    <scope>NUCLEOTIDE SEQUENCE [LARGE SCALE GENOMIC DNA]</scope>
    <source>
        <strain evidence="9 10">DSM 15986</strain>
    </source>
</reference>
<feature type="transmembrane region" description="Helical" evidence="8">
    <location>
        <begin position="100"/>
        <end position="118"/>
    </location>
</feature>
<feature type="transmembrane region" description="Helical" evidence="8">
    <location>
        <begin position="159"/>
        <end position="177"/>
    </location>
</feature>
<comment type="subcellular location">
    <subcellularLocation>
        <location evidence="1">Cell membrane</location>
        <topology evidence="1">Multi-pass membrane protein</topology>
    </subcellularLocation>
</comment>
<feature type="transmembrane region" description="Helical" evidence="8">
    <location>
        <begin position="46"/>
        <end position="66"/>
    </location>
</feature>
<evidence type="ECO:0000256" key="1">
    <source>
        <dbReference type="ARBA" id="ARBA00004651"/>
    </source>
</evidence>
<dbReference type="RefSeq" id="WP_086543985.1">
    <property type="nucleotide sequence ID" value="NZ_MSSW01000102.1"/>
</dbReference>
<dbReference type="GO" id="GO:0071555">
    <property type="term" value="P:cell wall organization"/>
    <property type="evidence" value="ECO:0007669"/>
    <property type="project" value="TreeGrafter"/>
</dbReference>
<dbReference type="PANTHER" id="PTHR22926:SF3">
    <property type="entry name" value="UNDECAPRENYL-PHOSPHATE ALPHA-N-ACETYLGLUCOSAMINYL 1-PHOSPHATE TRANSFERASE"/>
    <property type="match status" value="1"/>
</dbReference>
<keyword evidence="4 8" id="KW-0812">Transmembrane</keyword>
<evidence type="ECO:0000256" key="5">
    <source>
        <dbReference type="ARBA" id="ARBA00022989"/>
    </source>
</evidence>
<keyword evidence="7" id="KW-0460">Magnesium</keyword>
<keyword evidence="3 9" id="KW-0808">Transferase</keyword>
<dbReference type="Proteomes" id="UP000256405">
    <property type="component" value="Unassembled WGS sequence"/>
</dbReference>
<dbReference type="InterPro" id="IPR000715">
    <property type="entry name" value="Glycosyl_transferase_4"/>
</dbReference>
<dbReference type="EMBL" id="QUNF01000044">
    <property type="protein sequence ID" value="REG77475.1"/>
    <property type="molecule type" value="Genomic_DNA"/>
</dbReference>
<feature type="transmembrane region" description="Helical" evidence="8">
    <location>
        <begin position="133"/>
        <end position="152"/>
    </location>
</feature>
<feature type="binding site" evidence="7">
    <location>
        <position position="211"/>
    </location>
    <ligand>
        <name>Mg(2+)</name>
        <dbReference type="ChEBI" id="CHEBI:18420"/>
    </ligand>
</feature>
<dbReference type="InterPro" id="IPR018480">
    <property type="entry name" value="PNAcMuramoyl-5peptid_Trfase_CS"/>
</dbReference>
<evidence type="ECO:0000256" key="3">
    <source>
        <dbReference type="ARBA" id="ARBA00022679"/>
    </source>
</evidence>
<dbReference type="Pfam" id="PF00953">
    <property type="entry name" value="Glycos_transf_4"/>
    <property type="match status" value="1"/>
</dbReference>
<comment type="cofactor">
    <cofactor evidence="7">
        <name>Mg(2+)</name>
        <dbReference type="ChEBI" id="CHEBI:18420"/>
    </cofactor>
</comment>
<name>A0A3E0D5U5_9BACT</name>
<keyword evidence="10" id="KW-1185">Reference proteome</keyword>
<accession>A0A3E0D5U5</accession>
<keyword evidence="7" id="KW-0479">Metal-binding</keyword>
<dbReference type="PANTHER" id="PTHR22926">
    <property type="entry name" value="PHOSPHO-N-ACETYLMURAMOYL-PENTAPEPTIDE-TRANSFERASE"/>
    <property type="match status" value="1"/>
</dbReference>